<dbReference type="GO" id="GO:0016787">
    <property type="term" value="F:hydrolase activity"/>
    <property type="evidence" value="ECO:0007669"/>
    <property type="project" value="UniProtKB-ARBA"/>
</dbReference>
<sequence length="906" mass="99764">MELARLFDPLPVFRNNDHWRKNLPVLGESHRVYAIDLIGYGFSDKPNPRELQVKNFYTFETWAAQLNDFCAEIVGHEAFFVCNSIGGLVGLQAAVMNAPMCRGIVLLNISLRLLHVRKQPWYGRPFVKAFQSLLRNTAVGELFFRAVATPESVRNILCQDGYDYASLVFLRGCSNGLRAYLRSLVLLSNLQRSVTDELVNLILDPGLDPGAAIVFLEFICYSDGPLPEELLPVVKCPVLVCWGEKDPWEPIELGKAYSEFDCVEDFVVIPNVGHCPQDEAPHLVNPLVAAFVARNAAVLFCITVSAAGNLHASSVFAFSRSISASLRRRFSPRSAESDSGDFDVELGRLLGLLPEEMRRKAIEHPEFLDLIEVVMDLGRKPLARFPSGDFVLSDCAITGEDIRCATSQAGDFGVDNRAGISRTLHRISAIRNRKGQIIGLTCRVGRAVSGSANLLRDLVTNGTSLLLIGPPGVGKTTIIRDIARMLSNEYGKRVMIVDTSNEIGGDGDIPHSGIGNARRMQVPQTDLQHKVLIEAVENHMPQVIVIDEIGTKLEAAAASTIAQRGIQLVATAHGVTFENLVMNPALEMLVGGVQSVTLGDEEASRRGVQKTVLERKGPSTFTSGVEIISKSELRVHRYLEDTVDAILSGRRPKFELRRTKNGFSEDFPEVNLEVEGGNASESNAGTNCFNDADSNGIFASTSKNEDAVRVFLYGIPETSVLQGMKQLSTGGRIEFTYNISEADVLVALHTKLKKNPHLQTAAKSRDIPTYIAKSTSFSQIAKAIEAVMNKQWEDDGFEFHESEATSELDKIDALEEARISMEQRVIPKGESVDLLPRPSNVVSLQEDLVRKYNLRSERVASDLGERLRILPRRREEGDEVNGGREMVNGSAAAFVVDRLPLLPENE</sequence>
<evidence type="ECO:0000259" key="3">
    <source>
        <dbReference type="SMART" id="SM00382"/>
    </source>
</evidence>
<dbReference type="OrthoDB" id="26838at2759"/>
<dbReference type="AlphaFoldDB" id="S8D9K5"/>
<dbReference type="GO" id="GO:0009507">
    <property type="term" value="C:chloroplast"/>
    <property type="evidence" value="ECO:0007669"/>
    <property type="project" value="TreeGrafter"/>
</dbReference>
<dbReference type="Pfam" id="PF12697">
    <property type="entry name" value="Abhydrolase_6"/>
    <property type="match status" value="1"/>
</dbReference>
<dbReference type="Pfam" id="PF19568">
    <property type="entry name" value="Spore_III_AA"/>
    <property type="match status" value="1"/>
</dbReference>
<dbReference type="InterPro" id="IPR034081">
    <property type="entry name" value="R3H_AAA"/>
</dbReference>
<dbReference type="SUPFAM" id="SSF53474">
    <property type="entry name" value="alpha/beta-Hydrolases"/>
    <property type="match status" value="1"/>
</dbReference>
<dbReference type="InterPro" id="IPR003593">
    <property type="entry name" value="AAA+_ATPase"/>
</dbReference>
<keyword evidence="2" id="KW-0067">ATP-binding</keyword>
<dbReference type="InterPro" id="IPR045735">
    <property type="entry name" value="Spore_III_AA_AAA+_ATPase"/>
</dbReference>
<feature type="domain" description="AAA+ ATPase" evidence="3">
    <location>
        <begin position="461"/>
        <end position="592"/>
    </location>
</feature>
<dbReference type="InterPro" id="IPR029058">
    <property type="entry name" value="AB_hydrolase_fold"/>
</dbReference>
<dbReference type="InterPro" id="IPR058670">
    <property type="entry name" value="PTPase_dom"/>
</dbReference>
<dbReference type="EMBL" id="AUSU01000145">
    <property type="protein sequence ID" value="EPS74206.1"/>
    <property type="molecule type" value="Genomic_DNA"/>
</dbReference>
<evidence type="ECO:0000313" key="5">
    <source>
        <dbReference type="Proteomes" id="UP000015453"/>
    </source>
</evidence>
<organism evidence="4 5">
    <name type="scientific">Genlisea aurea</name>
    <dbReference type="NCBI Taxonomy" id="192259"/>
    <lineage>
        <taxon>Eukaryota</taxon>
        <taxon>Viridiplantae</taxon>
        <taxon>Streptophyta</taxon>
        <taxon>Embryophyta</taxon>
        <taxon>Tracheophyta</taxon>
        <taxon>Spermatophyta</taxon>
        <taxon>Magnoliopsida</taxon>
        <taxon>eudicotyledons</taxon>
        <taxon>Gunneridae</taxon>
        <taxon>Pentapetalae</taxon>
        <taxon>asterids</taxon>
        <taxon>lamiids</taxon>
        <taxon>Lamiales</taxon>
        <taxon>Lentibulariaceae</taxon>
        <taxon>Genlisea</taxon>
    </lineage>
</organism>
<dbReference type="SMART" id="SM00382">
    <property type="entry name" value="AAA"/>
    <property type="match status" value="1"/>
</dbReference>
<dbReference type="Gene3D" id="3.40.50.1820">
    <property type="entry name" value="alpha/beta hydrolase"/>
    <property type="match status" value="1"/>
</dbReference>
<dbReference type="SUPFAM" id="SSF52540">
    <property type="entry name" value="P-loop containing nucleoside triphosphate hydrolases"/>
    <property type="match status" value="1"/>
</dbReference>
<dbReference type="InterPro" id="IPR027417">
    <property type="entry name" value="P-loop_NTPase"/>
</dbReference>
<protein>
    <recommendedName>
        <fullName evidence="3">AAA+ ATPase domain-containing protein</fullName>
    </recommendedName>
</protein>
<keyword evidence="1" id="KW-0547">Nucleotide-binding</keyword>
<dbReference type="PANTHER" id="PTHR20953:SF3">
    <property type="entry name" value="P-LOOP CONTAINING NUCLEOSIDE TRIPHOSPHATE HYDROLASES SUPERFAMILY PROTEIN"/>
    <property type="match status" value="1"/>
</dbReference>
<proteinExistence type="predicted"/>
<evidence type="ECO:0000313" key="4">
    <source>
        <dbReference type="EMBL" id="EPS74206.1"/>
    </source>
</evidence>
<keyword evidence="5" id="KW-1185">Reference proteome</keyword>
<gene>
    <name evidence="4" type="ORF">M569_00547</name>
</gene>
<name>S8D9K5_9LAMI</name>
<dbReference type="CDD" id="cd02645">
    <property type="entry name" value="R3H_AAA"/>
    <property type="match status" value="1"/>
</dbReference>
<dbReference type="Gene3D" id="3.40.50.300">
    <property type="entry name" value="P-loop containing nucleotide triphosphate hydrolases"/>
    <property type="match status" value="1"/>
</dbReference>
<dbReference type="PRINTS" id="PR00830">
    <property type="entry name" value="ENDOLAPTASE"/>
</dbReference>
<dbReference type="GO" id="GO:0005524">
    <property type="term" value="F:ATP binding"/>
    <property type="evidence" value="ECO:0007669"/>
    <property type="project" value="UniProtKB-KW"/>
</dbReference>
<dbReference type="CDD" id="cd00009">
    <property type="entry name" value="AAA"/>
    <property type="match status" value="1"/>
</dbReference>
<dbReference type="InterPro" id="IPR000073">
    <property type="entry name" value="AB_hydrolase_1"/>
</dbReference>
<comment type="caution">
    <text evidence="4">The sequence shown here is derived from an EMBL/GenBank/DDBJ whole genome shotgun (WGS) entry which is preliminary data.</text>
</comment>
<evidence type="ECO:0000256" key="2">
    <source>
        <dbReference type="ARBA" id="ARBA00022840"/>
    </source>
</evidence>
<dbReference type="PANTHER" id="PTHR20953">
    <property type="entry name" value="KINASE-RELATED"/>
    <property type="match status" value="1"/>
</dbReference>
<accession>S8D9K5</accession>
<evidence type="ECO:0000256" key="1">
    <source>
        <dbReference type="ARBA" id="ARBA00022741"/>
    </source>
</evidence>
<reference evidence="4 5" key="1">
    <citation type="journal article" date="2013" name="BMC Genomics">
        <title>The miniature genome of a carnivorous plant Genlisea aurea contains a low number of genes and short non-coding sequences.</title>
        <authorList>
            <person name="Leushkin E.V."/>
            <person name="Sutormin R.A."/>
            <person name="Nabieva E.R."/>
            <person name="Penin A.A."/>
            <person name="Kondrashov A.S."/>
            <person name="Logacheva M.D."/>
        </authorList>
    </citation>
    <scope>NUCLEOTIDE SEQUENCE [LARGE SCALE GENOMIC DNA]</scope>
</reference>
<dbReference type="FunFam" id="3.40.50.300:FF:001088">
    <property type="entry name" value="uncharacterized protein ycf45 isoform X2"/>
    <property type="match status" value="1"/>
</dbReference>
<dbReference type="Pfam" id="PF25516">
    <property type="entry name" value="PTPase"/>
    <property type="match status" value="1"/>
</dbReference>
<dbReference type="Proteomes" id="UP000015453">
    <property type="component" value="Unassembled WGS sequence"/>
</dbReference>